<comment type="function">
    <text evidence="11">Catalyzes the radical-mediated insertion of two sulfur atoms into the C-6 and C-8 positions of the octanoyl moiety bound to the lipoyl domains of lipoate-dependent enzymes, thereby converting the octanoylated domains into lipoylated derivatives.</text>
</comment>
<evidence type="ECO:0000256" key="4">
    <source>
        <dbReference type="ARBA" id="ARBA00022691"/>
    </source>
</evidence>
<dbReference type="EC" id="2.8.1.8" evidence="11"/>
<dbReference type="SFLD" id="SFLDS00029">
    <property type="entry name" value="Radical_SAM"/>
    <property type="match status" value="1"/>
</dbReference>
<accession>A0A5D3B774</accession>
<keyword evidence="3 11" id="KW-0808">Transferase</keyword>
<gene>
    <name evidence="14" type="ORF">B9479_000500</name>
</gene>
<evidence type="ECO:0000256" key="5">
    <source>
        <dbReference type="ARBA" id="ARBA00022723"/>
    </source>
</evidence>
<keyword evidence="9 11" id="KW-0496">Mitochondrion</keyword>
<reference evidence="14 15" key="1">
    <citation type="submission" date="2017-05" db="EMBL/GenBank/DDBJ databases">
        <title>The Genome Sequence of Tsuchiyaea wingfieldii DSM 27421.</title>
        <authorList>
            <person name="Cuomo C."/>
            <person name="Passer A."/>
            <person name="Billmyre B."/>
            <person name="Heitman J."/>
        </authorList>
    </citation>
    <scope>NUCLEOTIDE SEQUENCE [LARGE SCALE GENOMIC DNA]</scope>
    <source>
        <strain evidence="14 15">DSM 27421</strain>
    </source>
</reference>
<feature type="binding site" evidence="11">
    <location>
        <position position="146"/>
    </location>
    <ligand>
        <name>[4Fe-4S] cluster</name>
        <dbReference type="ChEBI" id="CHEBI:49883"/>
        <label>2</label>
        <note>4Fe-4S-S-AdoMet</note>
    </ligand>
</feature>
<dbReference type="EMBL" id="NIDF01000003">
    <property type="protein sequence ID" value="TYJ58664.1"/>
    <property type="molecule type" value="Genomic_DNA"/>
</dbReference>
<dbReference type="HAMAP" id="MF_00206">
    <property type="entry name" value="Lipoyl_synth"/>
    <property type="match status" value="1"/>
</dbReference>
<evidence type="ECO:0000256" key="6">
    <source>
        <dbReference type="ARBA" id="ARBA00022946"/>
    </source>
</evidence>
<evidence type="ECO:0000256" key="2">
    <source>
        <dbReference type="ARBA" id="ARBA00022485"/>
    </source>
</evidence>
<dbReference type="PROSITE" id="PS51918">
    <property type="entry name" value="RADICAL_SAM"/>
    <property type="match status" value="1"/>
</dbReference>
<dbReference type="GO" id="GO:0005739">
    <property type="term" value="C:mitochondrion"/>
    <property type="evidence" value="ECO:0007669"/>
    <property type="project" value="UniProtKB-SubCell"/>
</dbReference>
<dbReference type="SUPFAM" id="SSF102114">
    <property type="entry name" value="Radical SAM enzymes"/>
    <property type="match status" value="1"/>
</dbReference>
<proteinExistence type="inferred from homology"/>
<dbReference type="GO" id="GO:0046872">
    <property type="term" value="F:metal ion binding"/>
    <property type="evidence" value="ECO:0007669"/>
    <property type="project" value="UniProtKB-KW"/>
</dbReference>
<dbReference type="NCBIfam" id="NF009544">
    <property type="entry name" value="PRK12928.1"/>
    <property type="match status" value="1"/>
</dbReference>
<dbReference type="InterPro" id="IPR058240">
    <property type="entry name" value="rSAM_sf"/>
</dbReference>
<comment type="cofactor">
    <cofactor evidence="11">
        <name>[4Fe-4S] cluster</name>
        <dbReference type="ChEBI" id="CHEBI:49883"/>
    </cofactor>
    <text evidence="11">Binds 2 [4Fe-4S] clusters per subunit. One cluster is coordinated with 3 cysteines and an exchangeable S-adenosyl-L-methionine.</text>
</comment>
<dbReference type="InterPro" id="IPR007197">
    <property type="entry name" value="rSAM"/>
</dbReference>
<keyword evidence="6" id="KW-0809">Transit peptide</keyword>
<comment type="subcellular location">
    <subcellularLocation>
        <location evidence="1 11">Mitochondrion</location>
    </subcellularLocation>
</comment>
<comment type="catalytic activity">
    <reaction evidence="10 11">
        <text>[[Fe-S] cluster scaffold protein carrying a second [4Fe-4S](2+) cluster] + N(6)-octanoyl-L-lysyl-[protein] + 2 oxidized [2Fe-2S]-[ferredoxin] + 2 S-adenosyl-L-methionine + 4 H(+) = [[Fe-S] cluster scaffold protein] + N(6)-[(R)-dihydrolipoyl]-L-lysyl-[protein] + 4 Fe(3+) + 2 hydrogen sulfide + 2 5'-deoxyadenosine + 2 L-methionine + 2 reduced [2Fe-2S]-[ferredoxin]</text>
        <dbReference type="Rhea" id="RHEA:16585"/>
        <dbReference type="Rhea" id="RHEA-COMP:9928"/>
        <dbReference type="Rhea" id="RHEA-COMP:10000"/>
        <dbReference type="Rhea" id="RHEA-COMP:10001"/>
        <dbReference type="Rhea" id="RHEA-COMP:10475"/>
        <dbReference type="Rhea" id="RHEA-COMP:14568"/>
        <dbReference type="Rhea" id="RHEA-COMP:14569"/>
        <dbReference type="ChEBI" id="CHEBI:15378"/>
        <dbReference type="ChEBI" id="CHEBI:17319"/>
        <dbReference type="ChEBI" id="CHEBI:29034"/>
        <dbReference type="ChEBI" id="CHEBI:29919"/>
        <dbReference type="ChEBI" id="CHEBI:33722"/>
        <dbReference type="ChEBI" id="CHEBI:33737"/>
        <dbReference type="ChEBI" id="CHEBI:33738"/>
        <dbReference type="ChEBI" id="CHEBI:57844"/>
        <dbReference type="ChEBI" id="CHEBI:59789"/>
        <dbReference type="ChEBI" id="CHEBI:78809"/>
        <dbReference type="ChEBI" id="CHEBI:83100"/>
        <dbReference type="EC" id="2.8.1.8"/>
    </reaction>
</comment>
<evidence type="ECO:0000256" key="7">
    <source>
        <dbReference type="ARBA" id="ARBA00023004"/>
    </source>
</evidence>
<keyword evidence="15" id="KW-1185">Reference proteome</keyword>
<keyword evidence="5 11" id="KW-0479">Metal-binding</keyword>
<feature type="binding site" evidence="11">
    <location>
        <position position="139"/>
    </location>
    <ligand>
        <name>[4Fe-4S] cluster</name>
        <dbReference type="ChEBI" id="CHEBI:49883"/>
        <label>2</label>
        <note>4Fe-4S-S-AdoMet</note>
    </ligand>
</feature>
<evidence type="ECO:0000256" key="1">
    <source>
        <dbReference type="ARBA" id="ARBA00004173"/>
    </source>
</evidence>
<feature type="domain" description="Radical SAM core" evidence="13">
    <location>
        <begin position="122"/>
        <end position="348"/>
    </location>
</feature>
<evidence type="ECO:0000256" key="10">
    <source>
        <dbReference type="ARBA" id="ARBA00047326"/>
    </source>
</evidence>
<name>A0A5D3B774_9TREE</name>
<keyword evidence="8 11" id="KW-0411">Iron-sulfur</keyword>
<dbReference type="InterPro" id="IPR003698">
    <property type="entry name" value="Lipoyl_synth"/>
</dbReference>
<feature type="binding site" evidence="11">
    <location>
        <position position="109"/>
    </location>
    <ligand>
        <name>[4Fe-4S] cluster</name>
        <dbReference type="ChEBI" id="CHEBI:49883"/>
        <label>1</label>
    </ligand>
</feature>
<dbReference type="NCBIfam" id="NF004019">
    <property type="entry name" value="PRK05481.1"/>
    <property type="match status" value="1"/>
</dbReference>
<comment type="caution">
    <text evidence="14">The sequence shown here is derived from an EMBL/GenBank/DDBJ whole genome shotgun (WGS) entry which is preliminary data.</text>
</comment>
<dbReference type="SMART" id="SM00729">
    <property type="entry name" value="Elp3"/>
    <property type="match status" value="1"/>
</dbReference>
<keyword evidence="4 11" id="KW-0949">S-adenosyl-L-methionine</keyword>
<dbReference type="InterPro" id="IPR013785">
    <property type="entry name" value="Aldolase_TIM"/>
</dbReference>
<dbReference type="InterPro" id="IPR031691">
    <property type="entry name" value="LIAS_N"/>
</dbReference>
<evidence type="ECO:0000256" key="9">
    <source>
        <dbReference type="ARBA" id="ARBA00023128"/>
    </source>
</evidence>
<dbReference type="FunFam" id="3.20.20.70:FF:000240">
    <property type="entry name" value="Lipoyl synthase, mitochondrial"/>
    <property type="match status" value="1"/>
</dbReference>
<organism evidence="14 15">
    <name type="scientific">Cryptococcus floricola</name>
    <dbReference type="NCBI Taxonomy" id="2591691"/>
    <lineage>
        <taxon>Eukaryota</taxon>
        <taxon>Fungi</taxon>
        <taxon>Dikarya</taxon>
        <taxon>Basidiomycota</taxon>
        <taxon>Agaricomycotina</taxon>
        <taxon>Tremellomycetes</taxon>
        <taxon>Tremellales</taxon>
        <taxon>Cryptococcaceae</taxon>
        <taxon>Cryptococcus</taxon>
    </lineage>
</organism>
<keyword evidence="2 11" id="KW-0004">4Fe-4S</keyword>
<evidence type="ECO:0000259" key="13">
    <source>
        <dbReference type="PROSITE" id="PS51918"/>
    </source>
</evidence>
<dbReference type="PANTHER" id="PTHR10949">
    <property type="entry name" value="LIPOYL SYNTHASE"/>
    <property type="match status" value="1"/>
</dbReference>
<dbReference type="NCBIfam" id="TIGR00510">
    <property type="entry name" value="lipA"/>
    <property type="match status" value="1"/>
</dbReference>
<feature type="binding site" evidence="11">
    <location>
        <position position="114"/>
    </location>
    <ligand>
        <name>[4Fe-4S] cluster</name>
        <dbReference type="ChEBI" id="CHEBI:49883"/>
        <label>1</label>
    </ligand>
</feature>
<evidence type="ECO:0000313" key="15">
    <source>
        <dbReference type="Proteomes" id="UP000322245"/>
    </source>
</evidence>
<dbReference type="GO" id="GO:0051539">
    <property type="term" value="F:4 iron, 4 sulfur cluster binding"/>
    <property type="evidence" value="ECO:0007669"/>
    <property type="project" value="UniProtKB-UniRule"/>
</dbReference>
<dbReference type="InterPro" id="IPR006638">
    <property type="entry name" value="Elp3/MiaA/NifB-like_rSAM"/>
</dbReference>
<dbReference type="UniPathway" id="UPA00538">
    <property type="reaction ID" value="UER00593"/>
</dbReference>
<dbReference type="Proteomes" id="UP000322245">
    <property type="component" value="Unassembled WGS sequence"/>
</dbReference>
<feature type="region of interest" description="Disordered" evidence="12">
    <location>
        <begin position="22"/>
        <end position="43"/>
    </location>
</feature>
<comment type="pathway">
    <text evidence="11">Protein modification; protein lipoylation via endogenous pathway; protein N(6)-(lipoyl)lysine from octanoyl-[acyl-carrier-protein]: step 2/2.</text>
</comment>
<evidence type="ECO:0000256" key="12">
    <source>
        <dbReference type="SAM" id="MobiDB-lite"/>
    </source>
</evidence>
<dbReference type="SFLD" id="SFLDG01058">
    <property type="entry name" value="lipoyl_synthase_like"/>
    <property type="match status" value="1"/>
</dbReference>
<sequence length="400" mass="43542">MPRLPLPLAAPRLRLAVRNFATVNPTTPAQPHPADSTPAPPRRKFPKLDDGLSFDDFLSGDIPTENERVVLGNTKQPRLPSFLKHPIPTGASYSGIKKDLRGLGLHTVCEEAKCPNIGECWGGGKGAATATIMLMGDTCTRGCRFCSIKTSKAPSPLDVHEPENTAEAISRWGLGYIVLTSVDRDDLIDGGAAHIASTISKIKQKAPSILVEALTPDFASKGVDTIHTVASSGLDVFAHNIETVERCTPFVRDRRAGFEQSLRVLEEAKKGAKAAGKEILTKSSIMMGVGEREEELHEALRRLRQSDVDVVTFGQYMRPTKRHMKVDRYVEPEEFAKWKEVAEKMGFLYVAAGPLVRSSYKAGEFFIENVLKKRRAAAAEKATAQLSASSAAPLEVAAEI</sequence>
<dbReference type="GO" id="GO:0016992">
    <property type="term" value="F:lipoate synthase activity"/>
    <property type="evidence" value="ECO:0007669"/>
    <property type="project" value="UniProtKB-UniRule"/>
</dbReference>
<dbReference type="PANTHER" id="PTHR10949:SF0">
    <property type="entry name" value="LIPOYL SYNTHASE, MITOCHONDRIAL"/>
    <property type="match status" value="1"/>
</dbReference>
<dbReference type="Gene3D" id="3.20.20.70">
    <property type="entry name" value="Aldolase class I"/>
    <property type="match status" value="1"/>
</dbReference>
<evidence type="ECO:0000256" key="11">
    <source>
        <dbReference type="HAMAP-Rule" id="MF_03123"/>
    </source>
</evidence>
<dbReference type="AlphaFoldDB" id="A0A5D3B774"/>
<feature type="binding site" evidence="11">
    <location>
        <position position="120"/>
    </location>
    <ligand>
        <name>[4Fe-4S] cluster</name>
        <dbReference type="ChEBI" id="CHEBI:49883"/>
        <label>1</label>
    </ligand>
</feature>
<dbReference type="SFLD" id="SFLDF00271">
    <property type="entry name" value="lipoyl_synthase"/>
    <property type="match status" value="1"/>
</dbReference>
<keyword evidence="7 11" id="KW-0408">Iron</keyword>
<evidence type="ECO:0000313" key="14">
    <source>
        <dbReference type="EMBL" id="TYJ58664.1"/>
    </source>
</evidence>
<evidence type="ECO:0000256" key="3">
    <source>
        <dbReference type="ARBA" id="ARBA00022679"/>
    </source>
</evidence>
<protein>
    <recommendedName>
        <fullName evidence="11">Lipoyl synthase, mitochondrial</fullName>
        <ecNumber evidence="11">2.8.1.8</ecNumber>
    </recommendedName>
    <alternativeName>
        <fullName evidence="11">Lipoate synthase</fullName>
        <shortName evidence="11">LS</shortName>
        <shortName evidence="11">Lip-syn</shortName>
    </alternativeName>
    <alternativeName>
        <fullName evidence="11">Lipoic acid synthase</fullName>
    </alternativeName>
</protein>
<dbReference type="GO" id="GO:0009249">
    <property type="term" value="P:protein lipoylation"/>
    <property type="evidence" value="ECO:0007669"/>
    <property type="project" value="UniProtKB-UniRule"/>
</dbReference>
<dbReference type="Pfam" id="PF16881">
    <property type="entry name" value="LIAS_N"/>
    <property type="match status" value="1"/>
</dbReference>
<feature type="binding site" evidence="11">
    <location>
        <position position="359"/>
    </location>
    <ligand>
        <name>[4Fe-4S] cluster</name>
        <dbReference type="ChEBI" id="CHEBI:49883"/>
        <label>1</label>
    </ligand>
</feature>
<comment type="similarity">
    <text evidence="11">Belongs to the radical SAM superfamily. Lipoyl synthase family.</text>
</comment>
<feature type="binding site" evidence="11">
    <location>
        <position position="143"/>
    </location>
    <ligand>
        <name>[4Fe-4S] cluster</name>
        <dbReference type="ChEBI" id="CHEBI:49883"/>
        <label>2</label>
        <note>4Fe-4S-S-AdoMet</note>
    </ligand>
</feature>
<evidence type="ECO:0000256" key="8">
    <source>
        <dbReference type="ARBA" id="ARBA00023014"/>
    </source>
</evidence>
<dbReference type="Pfam" id="PF04055">
    <property type="entry name" value="Radical_SAM"/>
    <property type="match status" value="1"/>
</dbReference>